<dbReference type="GO" id="GO:0005705">
    <property type="term" value="C:polytene chromosome interband"/>
    <property type="evidence" value="ECO:0007669"/>
    <property type="project" value="UniProtKB-ARBA"/>
</dbReference>
<evidence type="ECO:0000256" key="8">
    <source>
        <dbReference type="RuleBase" id="RU361211"/>
    </source>
</evidence>
<keyword evidence="12" id="KW-1185">Reference proteome</keyword>
<dbReference type="Pfam" id="PF11717">
    <property type="entry name" value="Tudor-knot"/>
    <property type="match status" value="1"/>
</dbReference>
<reference evidence="13" key="2">
    <citation type="submission" date="2025-04" db="UniProtKB">
        <authorList>
            <consortium name="RefSeq"/>
        </authorList>
    </citation>
    <scope>IDENTIFICATION</scope>
</reference>
<dbReference type="FunFam" id="1.10.10.10:FF:000022">
    <property type="entry name" value="Histone acetyltransferase"/>
    <property type="match status" value="1"/>
</dbReference>
<dbReference type="AlphaFoldDB" id="A0A6P4EVA5"/>
<dbReference type="FunFam" id="3.30.60.60:FF:000001">
    <property type="entry name" value="Histone acetyltransferase"/>
    <property type="match status" value="1"/>
</dbReference>
<reference evidence="12" key="1">
    <citation type="journal article" date="2021" name="Elife">
        <title>Highly contiguous assemblies of 101 drosophilid genomes.</title>
        <authorList>
            <person name="Kim B.Y."/>
            <person name="Wang J.R."/>
            <person name="Miller D.E."/>
            <person name="Barmina O."/>
            <person name="Delaney E."/>
            <person name="Thompson A."/>
            <person name="Comeault A.A."/>
            <person name="Peede D."/>
            <person name="D'Agostino E.R."/>
            <person name="Pelaez J."/>
            <person name="Aguilar J.M."/>
            <person name="Haji D."/>
            <person name="Matsunaga T."/>
            <person name="Armstrong E.E."/>
            <person name="Zych M."/>
            <person name="Ogawa Y."/>
            <person name="Stamenkovic-Radak M."/>
            <person name="Jelic M."/>
            <person name="Veselinovic M.S."/>
            <person name="Tanaskovic M."/>
            <person name="Eric P."/>
            <person name="Gao J.J."/>
            <person name="Katoh T.K."/>
            <person name="Toda M.J."/>
            <person name="Watabe H."/>
            <person name="Watada M."/>
            <person name="Davis J.S."/>
            <person name="Moyle L.C."/>
            <person name="Manoli G."/>
            <person name="Bertolini E."/>
            <person name="Kostal V."/>
            <person name="Hawley R.S."/>
            <person name="Takahashi A."/>
            <person name="Jones C.D."/>
            <person name="Price D.K."/>
            <person name="Whiteman N."/>
            <person name="Kopp A."/>
            <person name="Matute D.R."/>
            <person name="Petrov D.A."/>
        </authorList>
    </citation>
    <scope>NUCLEOTIDE SEQUENCE [LARGE SCALE GENOMIC DNA]</scope>
</reference>
<evidence type="ECO:0000256" key="1">
    <source>
        <dbReference type="ARBA" id="ARBA00004123"/>
    </source>
</evidence>
<dbReference type="GO" id="GO:0044545">
    <property type="term" value="C:NSL complex"/>
    <property type="evidence" value="ECO:0007669"/>
    <property type="project" value="TreeGrafter"/>
</dbReference>
<evidence type="ECO:0000256" key="3">
    <source>
        <dbReference type="ARBA" id="ARBA00013184"/>
    </source>
</evidence>
<evidence type="ECO:0000256" key="7">
    <source>
        <dbReference type="PIRSR" id="PIRSR602717-51"/>
    </source>
</evidence>
<dbReference type="InterPro" id="IPR036388">
    <property type="entry name" value="WH-like_DNA-bd_sf"/>
</dbReference>
<dbReference type="FunFam" id="3.40.630.30:FF:000002">
    <property type="entry name" value="Histone acetyltransferase"/>
    <property type="match status" value="1"/>
</dbReference>
<dbReference type="Proteomes" id="UP001652680">
    <property type="component" value="Unassembled WGS sequence"/>
</dbReference>
<evidence type="ECO:0000256" key="2">
    <source>
        <dbReference type="ARBA" id="ARBA00010107"/>
    </source>
</evidence>
<dbReference type="InterPro" id="IPR016197">
    <property type="entry name" value="Chromo-like_dom_sf"/>
</dbReference>
<dbReference type="RefSeq" id="XP_016982135.1">
    <property type="nucleotide sequence ID" value="XM_017126646.1"/>
</dbReference>
<feature type="domain" description="MYST-type HAT" evidence="10">
    <location>
        <begin position="267"/>
        <end position="542"/>
    </location>
</feature>
<dbReference type="InterPro" id="IPR025995">
    <property type="entry name" value="Tudor-knot"/>
</dbReference>
<dbReference type="CDD" id="cd04301">
    <property type="entry name" value="NAT_SF"/>
    <property type="match status" value="1"/>
</dbReference>
<dbReference type="OrthoDB" id="787137at2759"/>
<dbReference type="GO" id="GO:0072487">
    <property type="term" value="C:MSL complex"/>
    <property type="evidence" value="ECO:0007669"/>
    <property type="project" value="TreeGrafter"/>
</dbReference>
<dbReference type="SUPFAM" id="SSF55729">
    <property type="entry name" value="Acyl-CoA N-acyltransferases (Nat)"/>
    <property type="match status" value="1"/>
</dbReference>
<evidence type="ECO:0000256" key="5">
    <source>
        <dbReference type="ARBA" id="ARBA00022990"/>
    </source>
</evidence>
<protein>
    <recommendedName>
        <fullName evidence="3 8">Histone acetyltransferase</fullName>
        <ecNumber evidence="3 8">2.3.1.48</ecNumber>
    </recommendedName>
</protein>
<dbReference type="PROSITE" id="PS51726">
    <property type="entry name" value="MYST_HAT"/>
    <property type="match status" value="1"/>
</dbReference>
<dbReference type="Gene3D" id="3.30.60.60">
    <property type="entry name" value="N-acetyl transferase-like"/>
    <property type="match status" value="1"/>
</dbReference>
<dbReference type="SUPFAM" id="SSF54160">
    <property type="entry name" value="Chromo domain-like"/>
    <property type="match status" value="1"/>
</dbReference>
<comment type="subcellular location">
    <subcellularLocation>
        <location evidence="1 8">Nucleus</location>
    </subcellularLocation>
</comment>
<dbReference type="GO" id="GO:0005634">
    <property type="term" value="C:nucleus"/>
    <property type="evidence" value="ECO:0007669"/>
    <property type="project" value="UniProtKB-SubCell"/>
</dbReference>
<dbReference type="GO" id="GO:0006355">
    <property type="term" value="P:regulation of DNA-templated transcription"/>
    <property type="evidence" value="ECO:0007669"/>
    <property type="project" value="InterPro"/>
</dbReference>
<keyword evidence="6 8" id="KW-0539">Nucleus</keyword>
<feature type="compositionally biased region" description="Basic and acidic residues" evidence="9">
    <location>
        <begin position="146"/>
        <end position="159"/>
    </location>
</feature>
<gene>
    <name evidence="13" type="primary">LOC108046768</name>
    <name evidence="11" type="synonym">108046768</name>
</gene>
<evidence type="ECO:0000313" key="13">
    <source>
        <dbReference type="RefSeq" id="XP_016982135.1"/>
    </source>
</evidence>
<sequence length="548" mass="63578">MAEQNKDDKKEQHLEDQYENIPRSVDHGLSVLKGVSLIKIHEVKNNLEDRYSTDSESSLNKLIYKLSSPVQEKIPQTPEKLLDEKSVDVAILEKNESSKTIQQGTESICETDLHSYCTVPNPEVETSLPLLLLENTSDPQASALGDADRVPTEKENEKELSETIRKNSLLAINEIHDNVCYIRCDDGTIHEGQLLQFRKSNNPDIPDQYYVRYIGLNKKLDGWVDVHRISERAEDLEKSLPAKKMQNMTNLQKNQELKIKKLNHKSKTTKNIEKVQFGRYEIETLYSSPYPDKYAKVPIIYVCEFCLKYMSLRKSYSYHLYDCKQRKPPGYLIYRKEDIYIYEVDGDKDNLYCQFLCLLAKLFLENKGLFYDPTPFYFYIMCVKDQDGEHIVGYFAKDKDSEENFNVNCLLVLPPHQRKGYGKLLIALSYEISRKEGFIGGPEKPLSDIGRLCYRSFWGYTILDLLRNCSSTEQITIKEISKSTGFLQEDILYTLKAIKMIKYFEDHHIICTMPSIIEARLKLPQLRKPRLTIDSKCLAWKAHTNTTD</sequence>
<dbReference type="Gene3D" id="1.10.10.10">
    <property type="entry name" value="Winged helix-like DNA-binding domain superfamily/Winged helix DNA-binding domain"/>
    <property type="match status" value="1"/>
</dbReference>
<dbReference type="Pfam" id="PF01853">
    <property type="entry name" value="MOZ_SAS"/>
    <property type="match status" value="1"/>
</dbReference>
<dbReference type="EnsemblMetazoa" id="XM_017126646.1">
    <property type="protein sequence ID" value="XP_016982135.1"/>
    <property type="gene ID" value="LOC108046768"/>
</dbReference>
<comment type="catalytic activity">
    <reaction evidence="8">
        <text>L-lysyl-[protein] + acetyl-CoA = N(6)-acetyl-L-lysyl-[protein] + CoA + H(+)</text>
        <dbReference type="Rhea" id="RHEA:45948"/>
        <dbReference type="Rhea" id="RHEA-COMP:9752"/>
        <dbReference type="Rhea" id="RHEA-COMP:10731"/>
        <dbReference type="ChEBI" id="CHEBI:15378"/>
        <dbReference type="ChEBI" id="CHEBI:29969"/>
        <dbReference type="ChEBI" id="CHEBI:57287"/>
        <dbReference type="ChEBI" id="CHEBI:57288"/>
        <dbReference type="ChEBI" id="CHEBI:61930"/>
        <dbReference type="EC" id="2.3.1.48"/>
    </reaction>
</comment>
<reference evidence="11" key="3">
    <citation type="submission" date="2025-05" db="UniProtKB">
        <authorList>
            <consortium name="EnsemblMetazoa"/>
        </authorList>
    </citation>
    <scope>IDENTIFICATION</scope>
</reference>
<dbReference type="Gene3D" id="3.40.630.30">
    <property type="match status" value="1"/>
</dbReference>
<dbReference type="GeneID" id="108046768"/>
<dbReference type="Pfam" id="PF17772">
    <property type="entry name" value="zf-MYST"/>
    <property type="match status" value="1"/>
</dbReference>
<keyword evidence="4" id="KW-0808">Transferase</keyword>
<proteinExistence type="inferred from homology"/>
<dbReference type="EC" id="2.3.1.48" evidence="3 8"/>
<dbReference type="GO" id="GO:0035267">
    <property type="term" value="C:NuA4 histone acetyltransferase complex"/>
    <property type="evidence" value="ECO:0007669"/>
    <property type="project" value="TreeGrafter"/>
</dbReference>
<dbReference type="GO" id="GO:0046972">
    <property type="term" value="F:histone H4K16 acetyltransferase activity"/>
    <property type="evidence" value="ECO:0007669"/>
    <property type="project" value="TreeGrafter"/>
</dbReference>
<feature type="active site" description="Proton donor/acceptor" evidence="7">
    <location>
        <position position="443"/>
    </location>
</feature>
<evidence type="ECO:0000313" key="12">
    <source>
        <dbReference type="Proteomes" id="UP001652680"/>
    </source>
</evidence>
<dbReference type="Gene3D" id="2.30.30.140">
    <property type="match status" value="1"/>
</dbReference>
<dbReference type="PANTHER" id="PTHR10615">
    <property type="entry name" value="HISTONE ACETYLTRANSFERASE"/>
    <property type="match status" value="1"/>
</dbReference>
<dbReference type="GO" id="GO:0140861">
    <property type="term" value="P:DNA repair-dependent chromatin remodeling"/>
    <property type="evidence" value="ECO:0007669"/>
    <property type="project" value="UniProtKB-ARBA"/>
</dbReference>
<organism evidence="13">
    <name type="scientific">Drosophila rhopaloa</name>
    <name type="common">Fruit fly</name>
    <dbReference type="NCBI Taxonomy" id="1041015"/>
    <lineage>
        <taxon>Eukaryota</taxon>
        <taxon>Metazoa</taxon>
        <taxon>Ecdysozoa</taxon>
        <taxon>Arthropoda</taxon>
        <taxon>Hexapoda</taxon>
        <taxon>Insecta</taxon>
        <taxon>Pterygota</taxon>
        <taxon>Neoptera</taxon>
        <taxon>Endopterygota</taxon>
        <taxon>Diptera</taxon>
        <taxon>Brachycera</taxon>
        <taxon>Muscomorpha</taxon>
        <taxon>Ephydroidea</taxon>
        <taxon>Drosophilidae</taxon>
        <taxon>Drosophila</taxon>
        <taxon>Sophophora</taxon>
    </lineage>
</organism>
<dbReference type="InterPro" id="IPR040706">
    <property type="entry name" value="Zf-MYST"/>
</dbReference>
<evidence type="ECO:0000256" key="4">
    <source>
        <dbReference type="ARBA" id="ARBA00022679"/>
    </source>
</evidence>
<name>A0A6P4EVA5_DRORH</name>
<dbReference type="InterPro" id="IPR016181">
    <property type="entry name" value="Acyl_CoA_acyltransferase"/>
</dbReference>
<dbReference type="InterPro" id="IPR002717">
    <property type="entry name" value="HAT_MYST-type"/>
</dbReference>
<dbReference type="InterPro" id="IPR050603">
    <property type="entry name" value="MYST_HAT"/>
</dbReference>
<evidence type="ECO:0000256" key="6">
    <source>
        <dbReference type="ARBA" id="ARBA00023242"/>
    </source>
</evidence>
<evidence type="ECO:0000313" key="11">
    <source>
        <dbReference type="EnsemblMetazoa" id="XP_016982135.1"/>
    </source>
</evidence>
<comment type="similarity">
    <text evidence="2 8">Belongs to the MYST (SAS/MOZ) family.</text>
</comment>
<evidence type="ECO:0000259" key="10">
    <source>
        <dbReference type="PROSITE" id="PS51726"/>
    </source>
</evidence>
<keyword evidence="5" id="KW-0007">Acetylation</keyword>
<feature type="region of interest" description="Disordered" evidence="9">
    <location>
        <begin position="140"/>
        <end position="159"/>
    </location>
</feature>
<accession>A0A6P4EVA5</accession>
<evidence type="ECO:0000256" key="9">
    <source>
        <dbReference type="SAM" id="MobiDB-lite"/>
    </source>
</evidence>
<dbReference type="PANTHER" id="PTHR10615:SF82">
    <property type="entry name" value="HISTONE ACETYLTRANSFERASE KAT8"/>
    <property type="match status" value="1"/>
</dbReference>